<dbReference type="EMBL" id="BFEA01001487">
    <property type="protein sequence ID" value="GBG93347.1"/>
    <property type="molecule type" value="Genomic_DNA"/>
</dbReference>
<comment type="caution">
    <text evidence="2">The sequence shown here is derived from an EMBL/GenBank/DDBJ whole genome shotgun (WGS) entry which is preliminary data.</text>
</comment>
<feature type="compositionally biased region" description="Acidic residues" evidence="1">
    <location>
        <begin position="1"/>
        <end position="24"/>
    </location>
</feature>
<sequence>MVENEWEEEEVAEEDEVAGEVAEDTPERGTWRRRMDEVAGADQEGEEGMVQNWEEVGDQDEVAEENGMVEEGKVGGEEEVRGEEELVGEERVAEDRVAE</sequence>
<accession>A0A388MFK2</accession>
<reference evidence="2 3" key="1">
    <citation type="journal article" date="2018" name="Cell">
        <title>The Chara Genome: Secondary Complexity and Implications for Plant Terrestrialization.</title>
        <authorList>
            <person name="Nishiyama T."/>
            <person name="Sakayama H."/>
            <person name="Vries J.D."/>
            <person name="Buschmann H."/>
            <person name="Saint-Marcoux D."/>
            <person name="Ullrich K.K."/>
            <person name="Haas F.B."/>
            <person name="Vanderstraeten L."/>
            <person name="Becker D."/>
            <person name="Lang D."/>
            <person name="Vosolsobe S."/>
            <person name="Rombauts S."/>
            <person name="Wilhelmsson P.K.I."/>
            <person name="Janitza P."/>
            <person name="Kern R."/>
            <person name="Heyl A."/>
            <person name="Rumpler F."/>
            <person name="Villalobos L.I.A.C."/>
            <person name="Clay J.M."/>
            <person name="Skokan R."/>
            <person name="Toyoda A."/>
            <person name="Suzuki Y."/>
            <person name="Kagoshima H."/>
            <person name="Schijlen E."/>
            <person name="Tajeshwar N."/>
            <person name="Catarino B."/>
            <person name="Hetherington A.J."/>
            <person name="Saltykova A."/>
            <person name="Bonnot C."/>
            <person name="Breuninger H."/>
            <person name="Symeonidi A."/>
            <person name="Radhakrishnan G.V."/>
            <person name="Van Nieuwerburgh F."/>
            <person name="Deforce D."/>
            <person name="Chang C."/>
            <person name="Karol K.G."/>
            <person name="Hedrich R."/>
            <person name="Ulvskov P."/>
            <person name="Glockner G."/>
            <person name="Delwiche C.F."/>
            <person name="Petrasek J."/>
            <person name="Van de Peer Y."/>
            <person name="Friml J."/>
            <person name="Beilby M."/>
            <person name="Dolan L."/>
            <person name="Kohara Y."/>
            <person name="Sugano S."/>
            <person name="Fujiyama A."/>
            <person name="Delaux P.-M."/>
            <person name="Quint M."/>
            <person name="TheiBen G."/>
            <person name="Hagemann M."/>
            <person name="Harholt J."/>
            <person name="Dunand C."/>
            <person name="Zachgo S."/>
            <person name="Langdale J."/>
            <person name="Maumus F."/>
            <person name="Straeten D.V.D."/>
            <person name="Gould S.B."/>
            <person name="Rensing S.A."/>
        </authorList>
    </citation>
    <scope>NUCLEOTIDE SEQUENCE [LARGE SCALE GENOMIC DNA]</scope>
    <source>
        <strain evidence="2 3">S276</strain>
    </source>
</reference>
<protein>
    <submittedName>
        <fullName evidence="2">Uncharacterized protein</fullName>
    </submittedName>
</protein>
<dbReference type="AlphaFoldDB" id="A0A388MFK2"/>
<feature type="compositionally biased region" description="Acidic residues" evidence="1">
    <location>
        <begin position="55"/>
        <end position="68"/>
    </location>
</feature>
<organism evidence="2 3">
    <name type="scientific">Chara braunii</name>
    <name type="common">Braun's stonewort</name>
    <dbReference type="NCBI Taxonomy" id="69332"/>
    <lineage>
        <taxon>Eukaryota</taxon>
        <taxon>Viridiplantae</taxon>
        <taxon>Streptophyta</taxon>
        <taxon>Charophyceae</taxon>
        <taxon>Charales</taxon>
        <taxon>Characeae</taxon>
        <taxon>Chara</taxon>
    </lineage>
</organism>
<evidence type="ECO:0000313" key="2">
    <source>
        <dbReference type="EMBL" id="GBG93347.1"/>
    </source>
</evidence>
<evidence type="ECO:0000256" key="1">
    <source>
        <dbReference type="SAM" id="MobiDB-lite"/>
    </source>
</evidence>
<feature type="compositionally biased region" description="Basic and acidic residues" evidence="1">
    <location>
        <begin position="25"/>
        <end position="37"/>
    </location>
</feature>
<proteinExistence type="predicted"/>
<feature type="region of interest" description="Disordered" evidence="1">
    <location>
        <begin position="1"/>
        <end position="99"/>
    </location>
</feature>
<evidence type="ECO:0000313" key="3">
    <source>
        <dbReference type="Proteomes" id="UP000265515"/>
    </source>
</evidence>
<feature type="compositionally biased region" description="Basic and acidic residues" evidence="1">
    <location>
        <begin position="70"/>
        <end position="79"/>
    </location>
</feature>
<feature type="compositionally biased region" description="Basic and acidic residues" evidence="1">
    <location>
        <begin position="88"/>
        <end position="99"/>
    </location>
</feature>
<name>A0A388MFK2_CHABU</name>
<gene>
    <name evidence="2" type="ORF">CBR_g65748</name>
</gene>
<keyword evidence="3" id="KW-1185">Reference proteome</keyword>
<dbReference type="Proteomes" id="UP000265515">
    <property type="component" value="Unassembled WGS sequence"/>
</dbReference>
<dbReference type="Gramene" id="GBG93347">
    <property type="protein sequence ID" value="GBG93347"/>
    <property type="gene ID" value="CBR_g65748"/>
</dbReference>